<feature type="domain" description="GyrI-like small molecule binding" evidence="1">
    <location>
        <begin position="131"/>
        <end position="190"/>
    </location>
</feature>
<dbReference type="InterPro" id="IPR029442">
    <property type="entry name" value="GyrI-like"/>
</dbReference>
<protein>
    <recommendedName>
        <fullName evidence="1">GyrI-like small molecule binding domain-containing protein</fullName>
    </recommendedName>
</protein>
<name>A0A9X7AY39_BACTU</name>
<dbReference type="InterPro" id="IPR011256">
    <property type="entry name" value="Reg_factor_effector_dom_sf"/>
</dbReference>
<dbReference type="EMBL" id="NVCU01000181">
    <property type="protein sequence ID" value="PFT87586.1"/>
    <property type="molecule type" value="Genomic_DNA"/>
</dbReference>
<organism evidence="2 3">
    <name type="scientific">Bacillus thuringiensis</name>
    <dbReference type="NCBI Taxonomy" id="1428"/>
    <lineage>
        <taxon>Bacteria</taxon>
        <taxon>Bacillati</taxon>
        <taxon>Bacillota</taxon>
        <taxon>Bacilli</taxon>
        <taxon>Bacillales</taxon>
        <taxon>Bacillaceae</taxon>
        <taxon>Bacillus</taxon>
        <taxon>Bacillus cereus group</taxon>
    </lineage>
</organism>
<evidence type="ECO:0000313" key="2">
    <source>
        <dbReference type="EMBL" id="PFT87586.1"/>
    </source>
</evidence>
<evidence type="ECO:0000259" key="1">
    <source>
        <dbReference type="Pfam" id="PF06445"/>
    </source>
</evidence>
<sequence>MATYLNDISPLPTIININKTPYITIAKGVRSGSMELRHALTALTLLSRKILTNTTNTNKISPLEGAWFEEDQSAHSWEESLLGKMMMQQPTFVTTKIFHSAKNSVLSNLTDPEIRSYINKASLNVMEARFVVQMLHIGPYENEPPFLKEMINYAETQGFIPTSNIHHEVYLKDIRTVSSDKYETILQIPLQKNNNPMGLATVL</sequence>
<dbReference type="SUPFAM" id="SSF55136">
    <property type="entry name" value="Probable bacterial effector-binding domain"/>
    <property type="match status" value="1"/>
</dbReference>
<dbReference type="Proteomes" id="UP000225910">
    <property type="component" value="Unassembled WGS sequence"/>
</dbReference>
<comment type="caution">
    <text evidence="2">The sequence shown here is derived from an EMBL/GenBank/DDBJ whole genome shotgun (WGS) entry which is preliminary data.</text>
</comment>
<gene>
    <name evidence="2" type="ORF">COK81_19990</name>
</gene>
<reference evidence="2 3" key="1">
    <citation type="submission" date="2017-09" db="EMBL/GenBank/DDBJ databases">
        <title>Large-scale bioinformatics analysis of Bacillus genomes uncovers conserved roles of natural products in bacterial physiology.</title>
        <authorList>
            <consortium name="Agbiome Team Llc"/>
            <person name="Bleich R.M."/>
            <person name="Grubbs K.J."/>
            <person name="Santa Maria K.C."/>
            <person name="Allen S.E."/>
            <person name="Farag S."/>
            <person name="Shank E.A."/>
            <person name="Bowers A."/>
        </authorList>
    </citation>
    <scope>NUCLEOTIDE SEQUENCE [LARGE SCALE GENOMIC DNA]</scope>
    <source>
        <strain evidence="2 3">AFS064137</strain>
    </source>
</reference>
<evidence type="ECO:0000313" key="3">
    <source>
        <dbReference type="Proteomes" id="UP000225910"/>
    </source>
</evidence>
<proteinExistence type="predicted"/>
<dbReference type="AlphaFoldDB" id="A0A9X7AY39"/>
<accession>A0A9X7AY39</accession>
<dbReference type="Pfam" id="PF06445">
    <property type="entry name" value="GyrI-like"/>
    <property type="match status" value="1"/>
</dbReference>
<dbReference type="Gene3D" id="3.20.80.10">
    <property type="entry name" value="Regulatory factor, effector binding domain"/>
    <property type="match status" value="1"/>
</dbReference>
<dbReference type="RefSeq" id="WP_098679356.1">
    <property type="nucleotide sequence ID" value="NZ_NVCU01000181.1"/>
</dbReference>